<feature type="signal peptide" evidence="2">
    <location>
        <begin position="1"/>
        <end position="18"/>
    </location>
</feature>
<accession>A0A7S1ATG2</accession>
<reference evidence="3" key="1">
    <citation type="submission" date="2021-01" db="EMBL/GenBank/DDBJ databases">
        <authorList>
            <person name="Corre E."/>
            <person name="Pelletier E."/>
            <person name="Niang G."/>
            <person name="Scheremetjew M."/>
            <person name="Finn R."/>
            <person name="Kale V."/>
            <person name="Holt S."/>
            <person name="Cochrane G."/>
            <person name="Meng A."/>
            <person name="Brown T."/>
            <person name="Cohen L."/>
        </authorList>
    </citation>
    <scope>NUCLEOTIDE SEQUENCE</scope>
</reference>
<dbReference type="AlphaFoldDB" id="A0A7S1ATG2"/>
<evidence type="ECO:0000313" key="3">
    <source>
        <dbReference type="EMBL" id="CAD8864603.1"/>
    </source>
</evidence>
<protein>
    <submittedName>
        <fullName evidence="3">Uncharacterized protein</fullName>
    </submittedName>
</protein>
<proteinExistence type="predicted"/>
<gene>
    <name evidence="3" type="ORF">NSCI0253_LOCUS38958</name>
</gene>
<evidence type="ECO:0000256" key="2">
    <source>
        <dbReference type="SAM" id="SignalP"/>
    </source>
</evidence>
<dbReference type="EMBL" id="HBFQ01054782">
    <property type="protein sequence ID" value="CAD8864603.1"/>
    <property type="molecule type" value="Transcribed_RNA"/>
</dbReference>
<keyword evidence="1" id="KW-1133">Transmembrane helix</keyword>
<feature type="transmembrane region" description="Helical" evidence="1">
    <location>
        <begin position="208"/>
        <end position="228"/>
    </location>
</feature>
<name>A0A7S1ATG2_NOCSC</name>
<keyword evidence="1" id="KW-0812">Transmembrane</keyword>
<evidence type="ECO:0000256" key="1">
    <source>
        <dbReference type="SAM" id="Phobius"/>
    </source>
</evidence>
<keyword evidence="1" id="KW-0472">Membrane</keyword>
<sequence>MFACKMYLILLCFMQADAFSREVYTTNAICQAHHCINPVFPALNVLDEMDRQVWIQSANVSKNAPFCGPFLKYSVALPVNTTPAAQDNLASKAYFYHLSAMGLEPWDHLNPSEERGFQQAPCIKQVAKMVCYTHFPVGDWRMPEGNAVAYRRPCAHSCQAYVDACGVRCCDESVQCVFNYQPLDGVGLLEKGYTEKTDSEVEMCTGSLAAPSAVTAPLLVLCLVVFMFV</sequence>
<organism evidence="3">
    <name type="scientific">Noctiluca scintillans</name>
    <name type="common">Sea sparkle</name>
    <name type="synonym">Red tide dinoflagellate</name>
    <dbReference type="NCBI Taxonomy" id="2966"/>
    <lineage>
        <taxon>Eukaryota</taxon>
        <taxon>Sar</taxon>
        <taxon>Alveolata</taxon>
        <taxon>Dinophyceae</taxon>
        <taxon>Noctilucales</taxon>
        <taxon>Noctilucaceae</taxon>
        <taxon>Noctiluca</taxon>
    </lineage>
</organism>
<feature type="chain" id="PRO_5030638318" evidence="2">
    <location>
        <begin position="19"/>
        <end position="229"/>
    </location>
</feature>
<keyword evidence="2" id="KW-0732">Signal</keyword>